<organism evidence="3 4">
    <name type="scientific">Aegilops tauschii subsp. strangulata</name>
    <name type="common">Goatgrass</name>
    <dbReference type="NCBI Taxonomy" id="200361"/>
    <lineage>
        <taxon>Eukaryota</taxon>
        <taxon>Viridiplantae</taxon>
        <taxon>Streptophyta</taxon>
        <taxon>Embryophyta</taxon>
        <taxon>Tracheophyta</taxon>
        <taxon>Spermatophyta</taxon>
        <taxon>Magnoliopsida</taxon>
        <taxon>Liliopsida</taxon>
        <taxon>Poales</taxon>
        <taxon>Poaceae</taxon>
        <taxon>BOP clade</taxon>
        <taxon>Pooideae</taxon>
        <taxon>Triticodae</taxon>
        <taxon>Triticeae</taxon>
        <taxon>Triticinae</taxon>
        <taxon>Aegilops</taxon>
    </lineage>
</organism>
<reference evidence="4" key="1">
    <citation type="journal article" date="2014" name="Science">
        <title>Ancient hybridizations among the ancestral genomes of bread wheat.</title>
        <authorList>
            <consortium name="International Wheat Genome Sequencing Consortium,"/>
            <person name="Marcussen T."/>
            <person name="Sandve S.R."/>
            <person name="Heier L."/>
            <person name="Spannagl M."/>
            <person name="Pfeifer M."/>
            <person name="Jakobsen K.S."/>
            <person name="Wulff B.B."/>
            <person name="Steuernagel B."/>
            <person name="Mayer K.F."/>
            <person name="Olsen O.A."/>
        </authorList>
    </citation>
    <scope>NUCLEOTIDE SEQUENCE [LARGE SCALE GENOMIC DNA]</scope>
    <source>
        <strain evidence="4">cv. AL8/78</strain>
    </source>
</reference>
<accession>A0A453QWL2</accession>
<feature type="compositionally biased region" description="Gly residues" evidence="1">
    <location>
        <begin position="420"/>
        <end position="429"/>
    </location>
</feature>
<dbReference type="GeneID" id="109783710"/>
<reference evidence="3" key="3">
    <citation type="journal article" date="2017" name="Nature">
        <title>Genome sequence of the progenitor of the wheat D genome Aegilops tauschii.</title>
        <authorList>
            <person name="Luo M.C."/>
            <person name="Gu Y.Q."/>
            <person name="Puiu D."/>
            <person name="Wang H."/>
            <person name="Twardziok S.O."/>
            <person name="Deal K.R."/>
            <person name="Huo N."/>
            <person name="Zhu T."/>
            <person name="Wang L."/>
            <person name="Wang Y."/>
            <person name="McGuire P.E."/>
            <person name="Liu S."/>
            <person name="Long H."/>
            <person name="Ramasamy R.K."/>
            <person name="Rodriguez J.C."/>
            <person name="Van S.L."/>
            <person name="Yuan L."/>
            <person name="Wang Z."/>
            <person name="Xia Z."/>
            <person name="Xiao L."/>
            <person name="Anderson O.D."/>
            <person name="Ouyang S."/>
            <person name="Liang Y."/>
            <person name="Zimin A.V."/>
            <person name="Pertea G."/>
            <person name="Qi P."/>
            <person name="Bennetzen J.L."/>
            <person name="Dai X."/>
            <person name="Dawson M.W."/>
            <person name="Muller H.G."/>
            <person name="Kugler K."/>
            <person name="Rivarola-Duarte L."/>
            <person name="Spannagl M."/>
            <person name="Mayer K.F.X."/>
            <person name="Lu F.H."/>
            <person name="Bevan M.W."/>
            <person name="Leroy P."/>
            <person name="Li P."/>
            <person name="You F.M."/>
            <person name="Sun Q."/>
            <person name="Liu Z."/>
            <person name="Lyons E."/>
            <person name="Wicker T."/>
            <person name="Salzberg S.L."/>
            <person name="Devos K.M."/>
            <person name="Dvorak J."/>
        </authorList>
    </citation>
    <scope>NUCLEOTIDE SEQUENCE [LARGE SCALE GENOMIC DNA]</scope>
    <source>
        <strain evidence="3">cv. AL8/78</strain>
    </source>
</reference>
<keyword evidence="4" id="KW-1185">Reference proteome</keyword>
<dbReference type="Gramene" id="AET7Gv20347300.2">
    <property type="protein sequence ID" value="AET7Gv20347300.2"/>
    <property type="gene ID" value="AET7Gv20347300"/>
</dbReference>
<protein>
    <recommendedName>
        <fullName evidence="2">Transposase (putative) gypsy type domain-containing protein</fullName>
    </recommendedName>
</protein>
<dbReference type="OMA" id="LNICYIE"/>
<name>A0A453QWL2_AEGTS</name>
<dbReference type="STRING" id="200361.A0A453QWL2"/>
<feature type="domain" description="Transposase (putative) gypsy type" evidence="2">
    <location>
        <begin position="66"/>
        <end position="127"/>
    </location>
</feature>
<feature type="region of interest" description="Disordered" evidence="1">
    <location>
        <begin position="419"/>
        <end position="462"/>
    </location>
</feature>
<feature type="region of interest" description="Disordered" evidence="1">
    <location>
        <begin position="270"/>
        <end position="291"/>
    </location>
</feature>
<evidence type="ECO:0000256" key="1">
    <source>
        <dbReference type="SAM" id="MobiDB-lite"/>
    </source>
</evidence>
<reference evidence="3" key="5">
    <citation type="journal article" date="2021" name="G3 (Bethesda)">
        <title>Aegilops tauschii genome assembly Aet v5.0 features greater sequence contiguity and improved annotation.</title>
        <authorList>
            <person name="Wang L."/>
            <person name="Zhu T."/>
            <person name="Rodriguez J.C."/>
            <person name="Deal K.R."/>
            <person name="Dubcovsky J."/>
            <person name="McGuire P.E."/>
            <person name="Lux T."/>
            <person name="Spannagl M."/>
            <person name="Mayer K.F.X."/>
            <person name="Baldrich P."/>
            <person name="Meyers B.C."/>
            <person name="Huo N."/>
            <person name="Gu Y.Q."/>
            <person name="Zhou H."/>
            <person name="Devos K.M."/>
            <person name="Bennetzen J.L."/>
            <person name="Unver T."/>
            <person name="Budak H."/>
            <person name="Gulick P.J."/>
            <person name="Galiba G."/>
            <person name="Kalapos B."/>
            <person name="Nelson D.R."/>
            <person name="Li P."/>
            <person name="You F.M."/>
            <person name="Luo M.C."/>
            <person name="Dvorak J."/>
        </authorList>
    </citation>
    <scope>NUCLEOTIDE SEQUENCE [LARGE SCALE GENOMIC DNA]</scope>
    <source>
        <strain evidence="3">cv. AL8/78</strain>
    </source>
</reference>
<proteinExistence type="predicted"/>
<dbReference type="PANTHER" id="PTHR31099:SF28">
    <property type="entry name" value="F5J5.12"/>
    <property type="match status" value="1"/>
</dbReference>
<dbReference type="PANTHER" id="PTHR31099">
    <property type="entry name" value="OS06G0165300 PROTEIN"/>
    <property type="match status" value="1"/>
</dbReference>
<reference evidence="3" key="4">
    <citation type="submission" date="2019-03" db="UniProtKB">
        <authorList>
            <consortium name="EnsemblPlants"/>
        </authorList>
    </citation>
    <scope>IDENTIFICATION</scope>
</reference>
<dbReference type="EnsemblPlants" id="AET7Gv20347300.2">
    <property type="protein sequence ID" value="AET7Gv20347300.2"/>
    <property type="gene ID" value="AET7Gv20347300"/>
</dbReference>
<evidence type="ECO:0000313" key="4">
    <source>
        <dbReference type="Proteomes" id="UP000015105"/>
    </source>
</evidence>
<evidence type="ECO:0000313" key="3">
    <source>
        <dbReference type="EnsemblPlants" id="AET7Gv20347300.2"/>
    </source>
</evidence>
<dbReference type="Proteomes" id="UP000015105">
    <property type="component" value="Chromosome 7D"/>
</dbReference>
<evidence type="ECO:0000259" key="2">
    <source>
        <dbReference type="Pfam" id="PF04195"/>
    </source>
</evidence>
<dbReference type="OrthoDB" id="687305at2759"/>
<dbReference type="InterPro" id="IPR007321">
    <property type="entry name" value="Transposase_28"/>
</dbReference>
<dbReference type="AlphaFoldDB" id="A0A453QWL2"/>
<dbReference type="Pfam" id="PF04195">
    <property type="entry name" value="Transposase_28"/>
    <property type="match status" value="1"/>
</dbReference>
<dbReference type="RefSeq" id="XP_040252143.1">
    <property type="nucleotide sequence ID" value="XM_040396209.3"/>
</dbReference>
<reference evidence="4" key="2">
    <citation type="journal article" date="2017" name="Nat. Plants">
        <title>The Aegilops tauschii genome reveals multiple impacts of transposons.</title>
        <authorList>
            <person name="Zhao G."/>
            <person name="Zou C."/>
            <person name="Li K."/>
            <person name="Wang K."/>
            <person name="Li T."/>
            <person name="Gao L."/>
            <person name="Zhang X."/>
            <person name="Wang H."/>
            <person name="Yang Z."/>
            <person name="Liu X."/>
            <person name="Jiang W."/>
            <person name="Mao L."/>
            <person name="Kong X."/>
            <person name="Jiao Y."/>
            <person name="Jia J."/>
        </authorList>
    </citation>
    <scope>NUCLEOTIDE SEQUENCE [LARGE SCALE GENOMIC DNA]</scope>
    <source>
        <strain evidence="4">cv. AL8/78</strain>
    </source>
</reference>
<feature type="region of interest" description="Disordered" evidence="1">
    <location>
        <begin position="1"/>
        <end position="20"/>
    </location>
</feature>
<sequence>MPLSSSSSVEPDHHATQGDTEGAVSFMGRQHHVDAVCDKYGVPKDRYTARPAGDLRASSPPPPGCVCVYSEALEAGMRFPLNGFFCDVLAHFGIAPNGWRILAGFLVLCHSAGVPPSLPVFRYFFLLSIVNHKHRGCYVFRSRDTSGLRFKGMPSYIKDWKNSFFFLSSPEPWPFPVEWGEPSKSSFMEPVLDSEGKKYAAKLLRSYAGGAVDINTCLSDSNLAAAMAPAASAPPPSFTRIASDSKGMDPSVYEMMKNMLAEKAAAQASASAKKAKAEPDSHAPGSPPLCAKKRNLEEANSVEEPPRSLLNTPPLSGMCSPPPGFPISHDGDGTGWEAARELLQGAVAPPQHRAFAANEPSDVVAASYVAILQVCRASKCGVKFFTGGRHVRSLLIDHCDLCGGGELRVDLLGRRAGAGREAGGAGRGGRGAREAAGGDEGRARRGEGGAGQGERGARWSAGGVVRDRPRRCETRCPVHKENGLCHCQFLNICYIELLKSRPKFLSFVKSCTPERGRRSMHSL</sequence>